<dbReference type="SUPFAM" id="SSF47090">
    <property type="entry name" value="PGBD-like"/>
    <property type="match status" value="1"/>
</dbReference>
<evidence type="ECO:0000256" key="9">
    <source>
        <dbReference type="SAM" id="SignalP"/>
    </source>
</evidence>
<dbReference type="Gene3D" id="2.40.440.10">
    <property type="entry name" value="L,D-transpeptidase catalytic domain-like"/>
    <property type="match status" value="1"/>
</dbReference>
<gene>
    <name evidence="11" type="ORF">GCM10009129_07000</name>
</gene>
<sequence length="424" mass="45587">MYKLNKLSQIMMAMGTSAVLLTGCGGSNDDANAQQTTDNTTEQSTTAETSANQNDMNANSEMATDDAAMNANAGMDDSANDMPSDIDKSLIESGDDISPVTRGISQKLDGNSKTETALSKLLPEIEYNTDNLSERATKANEATWTEGAKIDQNLGTKIQALLNWNHHGVGAVDGRWGKNTIKAMKAFQEANNLPVTDSMNTDTWQALTQDSALMQQPVLVDYQLTDDDINVKTTKIPSGAEEKAKLEAMYYESVIEALGEKFHIDTDYLKALNPDSNFAAGDSIVVYNPGNPNTTPVSRVVADKAAQTLYAYDSNDKMVASYPTTVGSTSTPSPTGTHDVKVKIHKPNYTYTSDEGKKSILPPGPNNPVGIVWIGLSKPSYGIHGSPDPERISRQASAGCVRLTNWDALALLGTIEDGATVEFR</sequence>
<evidence type="ECO:0000256" key="7">
    <source>
        <dbReference type="PROSITE-ProRule" id="PRU01373"/>
    </source>
</evidence>
<keyword evidence="6 7" id="KW-0961">Cell wall biogenesis/degradation</keyword>
<comment type="caution">
    <text evidence="11">The sequence shown here is derived from an EMBL/GenBank/DDBJ whole genome shotgun (WGS) entry which is preliminary data.</text>
</comment>
<comment type="similarity">
    <text evidence="2">Belongs to the YkuD family.</text>
</comment>
<feature type="compositionally biased region" description="Low complexity" evidence="8">
    <location>
        <begin position="35"/>
        <end position="52"/>
    </location>
</feature>
<feature type="region of interest" description="Disordered" evidence="8">
    <location>
        <begin position="30"/>
        <end position="57"/>
    </location>
</feature>
<feature type="domain" description="L,D-TPase catalytic" evidence="10">
    <location>
        <begin position="298"/>
        <end position="424"/>
    </location>
</feature>
<dbReference type="CDD" id="cd16913">
    <property type="entry name" value="YkuD_like"/>
    <property type="match status" value="1"/>
</dbReference>
<dbReference type="InterPro" id="IPR036365">
    <property type="entry name" value="PGBD-like_sf"/>
</dbReference>
<evidence type="ECO:0000256" key="2">
    <source>
        <dbReference type="ARBA" id="ARBA00005992"/>
    </source>
</evidence>
<feature type="active site" description="Proton donor/acceptor" evidence="7">
    <location>
        <position position="384"/>
    </location>
</feature>
<dbReference type="Pfam" id="PF03734">
    <property type="entry name" value="YkuD"/>
    <property type="match status" value="1"/>
</dbReference>
<dbReference type="InterPro" id="IPR036366">
    <property type="entry name" value="PGBDSf"/>
</dbReference>
<evidence type="ECO:0000313" key="11">
    <source>
        <dbReference type="EMBL" id="GAA0312260.1"/>
    </source>
</evidence>
<dbReference type="InterPro" id="IPR002477">
    <property type="entry name" value="Peptidoglycan-bd-like"/>
</dbReference>
<feature type="signal peptide" evidence="9">
    <location>
        <begin position="1"/>
        <end position="22"/>
    </location>
</feature>
<reference evidence="12" key="1">
    <citation type="journal article" date="2019" name="Int. J. Syst. Evol. Microbiol.">
        <title>The Global Catalogue of Microorganisms (GCM) 10K type strain sequencing project: providing services to taxonomists for standard genome sequencing and annotation.</title>
        <authorList>
            <consortium name="The Broad Institute Genomics Platform"/>
            <consortium name="The Broad Institute Genome Sequencing Center for Infectious Disease"/>
            <person name="Wu L."/>
            <person name="Ma J."/>
        </authorList>
    </citation>
    <scope>NUCLEOTIDE SEQUENCE [LARGE SCALE GENOMIC DNA]</scope>
    <source>
        <strain evidence="12">JCM 16343</strain>
    </source>
</reference>
<evidence type="ECO:0000256" key="5">
    <source>
        <dbReference type="ARBA" id="ARBA00022984"/>
    </source>
</evidence>
<dbReference type="PROSITE" id="PS52029">
    <property type="entry name" value="LD_TPASE"/>
    <property type="match status" value="1"/>
</dbReference>
<dbReference type="PROSITE" id="PS51257">
    <property type="entry name" value="PROKAR_LIPOPROTEIN"/>
    <property type="match status" value="1"/>
</dbReference>
<protein>
    <submittedName>
        <fullName evidence="11">L,D-transpeptidase</fullName>
    </submittedName>
</protein>
<evidence type="ECO:0000256" key="8">
    <source>
        <dbReference type="SAM" id="MobiDB-lite"/>
    </source>
</evidence>
<keyword evidence="4 7" id="KW-0133">Cell shape</keyword>
<dbReference type="InterPro" id="IPR050979">
    <property type="entry name" value="LD-transpeptidase"/>
</dbReference>
<dbReference type="InterPro" id="IPR038063">
    <property type="entry name" value="Transpep_catalytic_dom"/>
</dbReference>
<keyword evidence="9" id="KW-0732">Signal</keyword>
<dbReference type="RefSeq" id="WP_201503805.1">
    <property type="nucleotide sequence ID" value="NZ_BAAAFR010000001.1"/>
</dbReference>
<dbReference type="InterPro" id="IPR005490">
    <property type="entry name" value="LD_TPept_cat_dom"/>
</dbReference>
<evidence type="ECO:0000256" key="1">
    <source>
        <dbReference type="ARBA" id="ARBA00004752"/>
    </source>
</evidence>
<dbReference type="Gene3D" id="1.10.101.10">
    <property type="entry name" value="PGBD-like superfamily/PGBD"/>
    <property type="match status" value="1"/>
</dbReference>
<proteinExistence type="inferred from homology"/>
<name>A0ABP3FED9_9GAMM</name>
<evidence type="ECO:0000259" key="10">
    <source>
        <dbReference type="PROSITE" id="PS52029"/>
    </source>
</evidence>
<keyword evidence="12" id="KW-1185">Reference proteome</keyword>
<evidence type="ECO:0000256" key="3">
    <source>
        <dbReference type="ARBA" id="ARBA00022679"/>
    </source>
</evidence>
<feature type="chain" id="PRO_5046021119" evidence="9">
    <location>
        <begin position="23"/>
        <end position="424"/>
    </location>
</feature>
<evidence type="ECO:0000256" key="6">
    <source>
        <dbReference type="ARBA" id="ARBA00023316"/>
    </source>
</evidence>
<dbReference type="SUPFAM" id="SSF141523">
    <property type="entry name" value="L,D-transpeptidase catalytic domain-like"/>
    <property type="match status" value="1"/>
</dbReference>
<keyword evidence="5 7" id="KW-0573">Peptidoglycan synthesis</keyword>
<keyword evidence="3" id="KW-0808">Transferase</keyword>
<evidence type="ECO:0000313" key="12">
    <source>
        <dbReference type="Proteomes" id="UP001501787"/>
    </source>
</evidence>
<feature type="active site" description="Nucleophile" evidence="7">
    <location>
        <position position="400"/>
    </location>
</feature>
<dbReference type="Pfam" id="PF01471">
    <property type="entry name" value="PG_binding_1"/>
    <property type="match status" value="1"/>
</dbReference>
<comment type="pathway">
    <text evidence="1 7">Cell wall biogenesis; peptidoglycan biosynthesis.</text>
</comment>
<accession>A0ABP3FED9</accession>
<dbReference type="PANTHER" id="PTHR30582:SF30">
    <property type="entry name" value="BLR4375 PROTEIN"/>
    <property type="match status" value="1"/>
</dbReference>
<dbReference type="EMBL" id="BAAAFR010000001">
    <property type="protein sequence ID" value="GAA0312260.1"/>
    <property type="molecule type" value="Genomic_DNA"/>
</dbReference>
<evidence type="ECO:0000256" key="4">
    <source>
        <dbReference type="ARBA" id="ARBA00022960"/>
    </source>
</evidence>
<dbReference type="PANTHER" id="PTHR30582">
    <property type="entry name" value="L,D-TRANSPEPTIDASE"/>
    <property type="match status" value="1"/>
</dbReference>
<organism evidence="11 12">
    <name type="scientific">Psychrobacter aestuarii</name>
    <dbReference type="NCBI Taxonomy" id="556327"/>
    <lineage>
        <taxon>Bacteria</taxon>
        <taxon>Pseudomonadati</taxon>
        <taxon>Pseudomonadota</taxon>
        <taxon>Gammaproteobacteria</taxon>
        <taxon>Moraxellales</taxon>
        <taxon>Moraxellaceae</taxon>
        <taxon>Psychrobacter</taxon>
    </lineage>
</organism>
<dbReference type="Proteomes" id="UP001501787">
    <property type="component" value="Unassembled WGS sequence"/>
</dbReference>